<feature type="compositionally biased region" description="Basic and acidic residues" evidence="4">
    <location>
        <begin position="442"/>
        <end position="452"/>
    </location>
</feature>
<dbReference type="Proteomes" id="UP000308730">
    <property type="component" value="Unassembled WGS sequence"/>
</dbReference>
<dbReference type="OrthoDB" id="7676488at2759"/>
<feature type="compositionally biased region" description="Polar residues" evidence="4">
    <location>
        <begin position="375"/>
        <end position="387"/>
    </location>
</feature>
<gene>
    <name evidence="6" type="ORF">EUX98_g7723</name>
</gene>
<name>A0A4S4MSY4_9APHY</name>
<keyword evidence="7" id="KW-1185">Reference proteome</keyword>
<accession>A0A4S4MSY4</accession>
<evidence type="ECO:0000313" key="6">
    <source>
        <dbReference type="EMBL" id="THH26470.1"/>
    </source>
</evidence>
<feature type="domain" description="Chromosome segregation in meiosis protein 3" evidence="5">
    <location>
        <begin position="152"/>
        <end position="233"/>
    </location>
</feature>
<reference evidence="6 7" key="1">
    <citation type="submission" date="2019-02" db="EMBL/GenBank/DDBJ databases">
        <title>Genome sequencing of the rare red list fungi Antrodiella citrinella (Flaviporus citrinellus).</title>
        <authorList>
            <person name="Buettner E."/>
            <person name="Kellner H."/>
        </authorList>
    </citation>
    <scope>NUCLEOTIDE SEQUENCE [LARGE SCALE GENOMIC DNA]</scope>
    <source>
        <strain evidence="6 7">DSM 108506</strain>
    </source>
</reference>
<comment type="similarity">
    <text evidence="1">Belongs to the V-ATPase D subunit family.</text>
</comment>
<comment type="caution">
    <text evidence="6">The sequence shown here is derived from an EMBL/GenBank/DDBJ whole genome shotgun (WGS) entry which is preliminary data.</text>
</comment>
<evidence type="ECO:0000313" key="7">
    <source>
        <dbReference type="Proteomes" id="UP000308730"/>
    </source>
</evidence>
<evidence type="ECO:0000256" key="1">
    <source>
        <dbReference type="ARBA" id="ARBA00005850"/>
    </source>
</evidence>
<dbReference type="GO" id="GO:0006974">
    <property type="term" value="P:DNA damage response"/>
    <property type="evidence" value="ECO:0007669"/>
    <property type="project" value="InterPro"/>
</dbReference>
<feature type="compositionally biased region" description="Acidic residues" evidence="4">
    <location>
        <begin position="304"/>
        <end position="316"/>
    </location>
</feature>
<dbReference type="Pfam" id="PF07962">
    <property type="entry name" value="Swi3"/>
    <property type="match status" value="1"/>
</dbReference>
<dbReference type="PANTHER" id="PTHR11671">
    <property type="entry name" value="V-TYPE ATP SYNTHASE SUBUNIT D"/>
    <property type="match status" value="1"/>
</dbReference>
<sequence length="672" mass="74199">MSFSLDDIWDEPVQPEARGPTPAPIPIDIDNDLPGPSPAKRPRTTLFLSDSEDGSPKKPPPPRSSTASKLNPDIDALFDDLDDDLRFAPALDLDALRRQAAARHAAKLPALTPREILPSSSPPRDLDGDDEGGKGKKDGADGEKPKRKQPPKLDEARLLGPNGFPVLVKHTKSFKPRGKGHEASDLNRLMQIYQFWAHKMYPKNHFGENVQRIEKLCHSKRMGVAMSVWRDESKGLINGRKPQEPEDDATSDTEDVDQGVEGRARSSPARESSASAPGSPTRGSHASSPLRPPSSASDRTSTYGDDDIDIDALIQEDAERQASSHARQPSPPLNPPSNHYRSNPKPVPGPDDMDEDEDLWSSFNDNSIFDDPSILATSSTVATSMNSRIEHEEDDEDEWQIMREQEEEEERMRAQKQRPPPAPAKPALKEPDPIPDSGAPVEKPRPTNDEGARENIFPTRMALTNTKLRLKGAQTGHSLLAKKRDALTTRFRAILRKVDEAKRKMGRVMQLASFSLAEVTYATGDISYLVQEQAKSASFKVKAKQENVSGVVLPAFEVDRAAGTGAHITLHAKAAQSSHYSPIDFNLTGLGRGGQQVLKSKEVYAKAVETLVELASLQTAFTILDEVIRATNRRVNAIEHVVIPRLDNTIKYITSELDEMDREEFFRQALLI</sequence>
<feature type="region of interest" description="Disordered" evidence="4">
    <location>
        <begin position="100"/>
        <end position="162"/>
    </location>
</feature>
<feature type="compositionally biased region" description="Acidic residues" evidence="4">
    <location>
        <begin position="392"/>
        <end position="409"/>
    </location>
</feature>
<dbReference type="Gene3D" id="1.10.287.3240">
    <property type="match status" value="1"/>
</dbReference>
<dbReference type="GO" id="GO:0031297">
    <property type="term" value="P:replication fork processing"/>
    <property type="evidence" value="ECO:0007669"/>
    <property type="project" value="InterPro"/>
</dbReference>
<dbReference type="Pfam" id="PF01813">
    <property type="entry name" value="ATP-synt_D"/>
    <property type="match status" value="1"/>
</dbReference>
<feature type="region of interest" description="Disordered" evidence="4">
    <location>
        <begin position="1"/>
        <end position="71"/>
    </location>
</feature>
<evidence type="ECO:0000256" key="2">
    <source>
        <dbReference type="ARBA" id="ARBA00022448"/>
    </source>
</evidence>
<evidence type="ECO:0000256" key="3">
    <source>
        <dbReference type="ARBA" id="ARBA00023065"/>
    </source>
</evidence>
<evidence type="ECO:0000256" key="4">
    <source>
        <dbReference type="SAM" id="MobiDB-lite"/>
    </source>
</evidence>
<dbReference type="InterPro" id="IPR002699">
    <property type="entry name" value="V_ATPase_D"/>
</dbReference>
<feature type="compositionally biased region" description="Low complexity" evidence="4">
    <location>
        <begin position="265"/>
        <end position="297"/>
    </location>
</feature>
<dbReference type="NCBIfam" id="TIGR00309">
    <property type="entry name" value="V_ATPase_subD"/>
    <property type="match status" value="1"/>
</dbReference>
<protein>
    <recommendedName>
        <fullName evidence="5">Chromosome segregation in meiosis protein 3 domain-containing protein</fullName>
    </recommendedName>
</protein>
<evidence type="ECO:0000259" key="5">
    <source>
        <dbReference type="Pfam" id="PF07962"/>
    </source>
</evidence>
<proteinExistence type="inferred from homology"/>
<feature type="compositionally biased region" description="Basic and acidic residues" evidence="4">
    <location>
        <begin position="131"/>
        <end position="144"/>
    </location>
</feature>
<keyword evidence="2" id="KW-0813">Transport</keyword>
<feature type="compositionally biased region" description="Acidic residues" evidence="4">
    <location>
        <begin position="245"/>
        <end position="258"/>
    </location>
</feature>
<dbReference type="GO" id="GO:0046961">
    <property type="term" value="F:proton-transporting ATPase activity, rotational mechanism"/>
    <property type="evidence" value="ECO:0007669"/>
    <property type="project" value="InterPro"/>
</dbReference>
<feature type="region of interest" description="Disordered" evidence="4">
    <location>
        <begin position="235"/>
        <end position="452"/>
    </location>
</feature>
<keyword evidence="3" id="KW-0406">Ion transport</keyword>
<dbReference type="AlphaFoldDB" id="A0A4S4MSY4"/>
<dbReference type="EMBL" id="SGPM01000345">
    <property type="protein sequence ID" value="THH26470.1"/>
    <property type="molecule type" value="Genomic_DNA"/>
</dbReference>
<organism evidence="6 7">
    <name type="scientific">Antrodiella citrinella</name>
    <dbReference type="NCBI Taxonomy" id="2447956"/>
    <lineage>
        <taxon>Eukaryota</taxon>
        <taxon>Fungi</taxon>
        <taxon>Dikarya</taxon>
        <taxon>Basidiomycota</taxon>
        <taxon>Agaricomycotina</taxon>
        <taxon>Agaricomycetes</taxon>
        <taxon>Polyporales</taxon>
        <taxon>Steccherinaceae</taxon>
        <taxon>Antrodiella</taxon>
    </lineage>
</organism>
<dbReference type="InterPro" id="IPR012923">
    <property type="entry name" value="Csm3"/>
</dbReference>
<dbReference type="GO" id="GO:0005634">
    <property type="term" value="C:nucleus"/>
    <property type="evidence" value="ECO:0007669"/>
    <property type="project" value="InterPro"/>
</dbReference>